<reference evidence="4 5" key="1">
    <citation type="submission" date="2016-10" db="EMBL/GenBank/DDBJ databases">
        <authorList>
            <person name="de Groot N.N."/>
        </authorList>
    </citation>
    <scope>NUCLEOTIDE SEQUENCE [LARGE SCALE GENOMIC DNA]</scope>
    <source>
        <strain evidence="4 5">AB35.6</strain>
    </source>
</reference>
<accession>A0A1H4TIH7</accession>
<feature type="binding site" evidence="3">
    <location>
        <position position="137"/>
    </location>
    <ligand>
        <name>a divalent metal cation</name>
        <dbReference type="ChEBI" id="CHEBI:60240"/>
    </ligand>
</feature>
<dbReference type="OrthoDB" id="119432at2"/>
<evidence type="ECO:0000256" key="2">
    <source>
        <dbReference type="ARBA" id="ARBA00022723"/>
    </source>
</evidence>
<proteinExistence type="inferred from homology"/>
<dbReference type="InterPro" id="IPR007837">
    <property type="entry name" value="DinB"/>
</dbReference>
<protein>
    <submittedName>
        <fullName evidence="4">Uncharacterized damage-inducible protein DinB (Forms a four-helix bundle)</fullName>
    </submittedName>
</protein>
<dbReference type="Gene3D" id="1.20.120.450">
    <property type="entry name" value="dinb family like domain"/>
    <property type="match status" value="1"/>
</dbReference>
<organism evidence="4 5">
    <name type="scientific">Terriglobus roseus</name>
    <dbReference type="NCBI Taxonomy" id="392734"/>
    <lineage>
        <taxon>Bacteria</taxon>
        <taxon>Pseudomonadati</taxon>
        <taxon>Acidobacteriota</taxon>
        <taxon>Terriglobia</taxon>
        <taxon>Terriglobales</taxon>
        <taxon>Acidobacteriaceae</taxon>
        <taxon>Terriglobus</taxon>
    </lineage>
</organism>
<evidence type="ECO:0000256" key="3">
    <source>
        <dbReference type="PIRSR" id="PIRSR607837-1"/>
    </source>
</evidence>
<dbReference type="InterPro" id="IPR034660">
    <property type="entry name" value="DinB/YfiT-like"/>
</dbReference>
<evidence type="ECO:0000313" key="4">
    <source>
        <dbReference type="EMBL" id="SEC56078.1"/>
    </source>
</evidence>
<comment type="similarity">
    <text evidence="1">Belongs to the DinB family.</text>
</comment>
<gene>
    <name evidence="4" type="ORF">SAMN05443244_3762</name>
</gene>
<dbReference type="AlphaFoldDB" id="A0A1H4TIH7"/>
<dbReference type="Pfam" id="PF05163">
    <property type="entry name" value="DinB"/>
    <property type="match status" value="1"/>
</dbReference>
<keyword evidence="2 3" id="KW-0479">Metal-binding</keyword>
<dbReference type="EMBL" id="FNSD01000001">
    <property type="protein sequence ID" value="SEC56078.1"/>
    <property type="molecule type" value="Genomic_DNA"/>
</dbReference>
<feature type="binding site" evidence="3">
    <location>
        <position position="141"/>
    </location>
    <ligand>
        <name>a divalent metal cation</name>
        <dbReference type="ChEBI" id="CHEBI:60240"/>
    </ligand>
</feature>
<dbReference type="RefSeq" id="WP_074655469.1">
    <property type="nucleotide sequence ID" value="NZ_FNSD01000001.1"/>
</dbReference>
<dbReference type="SUPFAM" id="SSF109854">
    <property type="entry name" value="DinB/YfiT-like putative metalloenzymes"/>
    <property type="match status" value="1"/>
</dbReference>
<evidence type="ECO:0000313" key="5">
    <source>
        <dbReference type="Proteomes" id="UP000182409"/>
    </source>
</evidence>
<sequence length="169" mass="18852">MDAVSFFRAQLEREQALNRKVLQQVPEGKNSWKPHEKSMEFGYLAALVAQMPGWIAMMIATDGLDLDDKTSGDKFQARASESNEALWELAEENYLKAKSALEGTTEEHLEGSWAFRMRGVALNSGPRLEQIADTFTHMAHHRGQLTVYLRLLGAKVPATYGPSADEKVA</sequence>
<name>A0A1H4TIH7_9BACT</name>
<dbReference type="Proteomes" id="UP000182409">
    <property type="component" value="Unassembled WGS sequence"/>
</dbReference>
<evidence type="ECO:0000256" key="1">
    <source>
        <dbReference type="ARBA" id="ARBA00008635"/>
    </source>
</evidence>
<dbReference type="GO" id="GO:0046872">
    <property type="term" value="F:metal ion binding"/>
    <property type="evidence" value="ECO:0007669"/>
    <property type="project" value="UniProtKB-KW"/>
</dbReference>